<dbReference type="CDD" id="cd00616">
    <property type="entry name" value="AHBA_syn"/>
    <property type="match status" value="1"/>
</dbReference>
<reference evidence="6" key="1">
    <citation type="submission" date="2019-11" db="EMBL/GenBank/DDBJ databases">
        <authorList>
            <person name="Feng L."/>
        </authorList>
    </citation>
    <scope>NUCLEOTIDE SEQUENCE</scope>
    <source>
        <strain evidence="6">CbolteaeLFYP116</strain>
    </source>
</reference>
<gene>
    <name evidence="6" type="primary">vioA_3</name>
    <name evidence="6" type="ORF">CBLFYP116_04555</name>
</gene>
<evidence type="ECO:0000256" key="4">
    <source>
        <dbReference type="PIRSR" id="PIRSR000390-2"/>
    </source>
</evidence>
<proteinExistence type="inferred from homology"/>
<dbReference type="EC" id="2.6.1.33" evidence="6"/>
<evidence type="ECO:0000256" key="2">
    <source>
        <dbReference type="ARBA" id="ARBA00037999"/>
    </source>
</evidence>
<dbReference type="GeneID" id="23113695"/>
<feature type="active site" description="Proton acceptor" evidence="3">
    <location>
        <position position="185"/>
    </location>
</feature>
<dbReference type="InterPro" id="IPR015424">
    <property type="entry name" value="PyrdxlP-dep_Trfase"/>
</dbReference>
<evidence type="ECO:0000256" key="5">
    <source>
        <dbReference type="RuleBase" id="RU004508"/>
    </source>
</evidence>
<evidence type="ECO:0000313" key="6">
    <source>
        <dbReference type="EMBL" id="VYT50287.1"/>
    </source>
</evidence>
<keyword evidence="6" id="KW-0808">Transferase</keyword>
<keyword evidence="1 4" id="KW-0663">Pyridoxal phosphate</keyword>
<dbReference type="InterPro" id="IPR000653">
    <property type="entry name" value="DegT/StrS_aminotransferase"/>
</dbReference>
<name>A0A6N2X8P1_9FIRM</name>
<evidence type="ECO:0000256" key="1">
    <source>
        <dbReference type="ARBA" id="ARBA00022898"/>
    </source>
</evidence>
<dbReference type="GO" id="GO:0000271">
    <property type="term" value="P:polysaccharide biosynthetic process"/>
    <property type="evidence" value="ECO:0007669"/>
    <property type="project" value="TreeGrafter"/>
</dbReference>
<keyword evidence="6" id="KW-0032">Aminotransferase</keyword>
<dbReference type="EMBL" id="CACRTF010000017">
    <property type="protein sequence ID" value="VYT50287.1"/>
    <property type="molecule type" value="Genomic_DNA"/>
</dbReference>
<protein>
    <submittedName>
        <fullName evidence="6">dTDP-4-amino-4,6-dideoxy-D-glucose transaminase</fullName>
        <ecNumber evidence="6">2.6.1.33</ecNumber>
    </submittedName>
</protein>
<feature type="modified residue" description="N6-(pyridoxal phosphate)lysine" evidence="4">
    <location>
        <position position="185"/>
    </location>
</feature>
<dbReference type="Pfam" id="PF01041">
    <property type="entry name" value="DegT_DnrJ_EryC1"/>
    <property type="match status" value="1"/>
</dbReference>
<dbReference type="Gene3D" id="3.40.640.10">
    <property type="entry name" value="Type I PLP-dependent aspartate aminotransferase-like (Major domain)"/>
    <property type="match status" value="1"/>
</dbReference>
<dbReference type="InterPro" id="IPR015421">
    <property type="entry name" value="PyrdxlP-dep_Trfase_major"/>
</dbReference>
<accession>A0A6N2X8P1</accession>
<dbReference type="PANTHER" id="PTHR30244:SF9">
    <property type="entry name" value="PROTEIN RV3402C"/>
    <property type="match status" value="1"/>
</dbReference>
<dbReference type="GO" id="GO:0019179">
    <property type="term" value="F:dTDP-4-amino-4,6-dideoxy-D-glucose transaminase activity"/>
    <property type="evidence" value="ECO:0007669"/>
    <property type="project" value="UniProtKB-EC"/>
</dbReference>
<dbReference type="SUPFAM" id="SSF53383">
    <property type="entry name" value="PLP-dependent transferases"/>
    <property type="match status" value="1"/>
</dbReference>
<dbReference type="AlphaFoldDB" id="A0A6N2X8P1"/>
<organism evidence="6">
    <name type="scientific">Enterocloster bolteae</name>
    <dbReference type="NCBI Taxonomy" id="208479"/>
    <lineage>
        <taxon>Bacteria</taxon>
        <taxon>Bacillati</taxon>
        <taxon>Bacillota</taxon>
        <taxon>Clostridia</taxon>
        <taxon>Lachnospirales</taxon>
        <taxon>Lachnospiraceae</taxon>
        <taxon>Enterocloster</taxon>
    </lineage>
</organism>
<dbReference type="GO" id="GO:0030170">
    <property type="term" value="F:pyridoxal phosphate binding"/>
    <property type="evidence" value="ECO:0007669"/>
    <property type="project" value="TreeGrafter"/>
</dbReference>
<dbReference type="RefSeq" id="WP_002575789.1">
    <property type="nucleotide sequence ID" value="NZ_CACRTF010000017.1"/>
</dbReference>
<sequence length="365" mass="41644">MVHERINVTRSSMPGFDEYMEKLKTVWDSRWLSNRGSASVEFEEKLKQYLETDNLYLFANGHLALEVALNALHMKGEVITTPFTHCSTIHAIVRNGLKPVFVDIRESDCTINPEYIEAAITENTAAIVATHVYGFICDVEAIEKIGHKYGLKVIYDAAHAFGVTYKGIGSANFGDASMFSTHATKVFHTIEGGIVAYKDRELFKELRHLVNFGFTSQDDIEYVGTNARMNEFEAVMGICNLEYIDGEIAKRKMVWDRYVERLSGIKGLRLIIPNSNLKWNYSYFPVFFDGYKETRDEIRLKLEKENIFARKYFYPIVNKAGCYNEDYGTADVPVAAHASECVLTLPMYAELTLQDVDYICDIIIR</sequence>
<comment type="similarity">
    <text evidence="2 5">Belongs to the DegT/DnrJ/EryC1 family.</text>
</comment>
<dbReference type="PIRSF" id="PIRSF000390">
    <property type="entry name" value="PLP_StrS"/>
    <property type="match status" value="1"/>
</dbReference>
<dbReference type="PANTHER" id="PTHR30244">
    <property type="entry name" value="TRANSAMINASE"/>
    <property type="match status" value="1"/>
</dbReference>
<evidence type="ECO:0000256" key="3">
    <source>
        <dbReference type="PIRSR" id="PIRSR000390-1"/>
    </source>
</evidence>